<dbReference type="SMART" id="SM01195">
    <property type="entry name" value="FA"/>
    <property type="match status" value="1"/>
</dbReference>
<comment type="subcellular location">
    <subcellularLocation>
        <location evidence="1">Cytoplasm</location>
        <location evidence="1">Cytoskeleton</location>
    </subcellularLocation>
</comment>
<dbReference type="GO" id="GO:0003779">
    <property type="term" value="F:actin binding"/>
    <property type="evidence" value="ECO:0007669"/>
    <property type="project" value="UniProtKB-KW"/>
</dbReference>
<proteinExistence type="predicted"/>
<dbReference type="InterPro" id="IPR029071">
    <property type="entry name" value="Ubiquitin-like_domsf"/>
</dbReference>
<dbReference type="PRINTS" id="PR00935">
    <property type="entry name" value="BAND41"/>
</dbReference>
<dbReference type="GO" id="GO:0031032">
    <property type="term" value="P:actomyosin structure organization"/>
    <property type="evidence" value="ECO:0007669"/>
    <property type="project" value="TreeGrafter"/>
</dbReference>
<dbReference type="PIRSF" id="PIRSF002304">
    <property type="entry name" value="Membrane_skeletal_4_1"/>
    <property type="match status" value="1"/>
</dbReference>
<accession>A0A6P6QJV8</accession>
<dbReference type="CDD" id="cd13184">
    <property type="entry name" value="FERM_C_4_1_family"/>
    <property type="match status" value="1"/>
</dbReference>
<keyword evidence="3" id="KW-0597">Phosphoprotein</keyword>
<dbReference type="Gene3D" id="1.20.80.10">
    <property type="match status" value="1"/>
</dbReference>
<dbReference type="InterPro" id="IPR018979">
    <property type="entry name" value="FERM_N"/>
</dbReference>
<dbReference type="PRINTS" id="PR00661">
    <property type="entry name" value="ERMFAMILY"/>
</dbReference>
<dbReference type="Pfam" id="PF09380">
    <property type="entry name" value="FERM_C"/>
    <property type="match status" value="1"/>
</dbReference>
<evidence type="ECO:0000259" key="7">
    <source>
        <dbReference type="PROSITE" id="PS50057"/>
    </source>
</evidence>
<dbReference type="InterPro" id="IPR014352">
    <property type="entry name" value="FERM/acyl-CoA-bd_prot_sf"/>
</dbReference>
<feature type="region of interest" description="Disordered" evidence="6">
    <location>
        <begin position="20"/>
        <end position="49"/>
    </location>
</feature>
<dbReference type="InterPro" id="IPR000299">
    <property type="entry name" value="FERM_domain"/>
</dbReference>
<dbReference type="CDD" id="cd14473">
    <property type="entry name" value="FERM_B-lobe"/>
    <property type="match status" value="1"/>
</dbReference>
<dbReference type="Pfam" id="PF05902">
    <property type="entry name" value="4_1_CTD"/>
    <property type="match status" value="1"/>
</dbReference>
<dbReference type="SUPFAM" id="SSF47031">
    <property type="entry name" value="Second domain of FERM"/>
    <property type="match status" value="1"/>
</dbReference>
<evidence type="ECO:0000313" key="9">
    <source>
        <dbReference type="RefSeq" id="XP_026132480.1"/>
    </source>
</evidence>
<dbReference type="InterPro" id="IPR019747">
    <property type="entry name" value="FERM_CS"/>
</dbReference>
<feature type="compositionally biased region" description="Basic and acidic residues" evidence="6">
    <location>
        <begin position="439"/>
        <end position="458"/>
    </location>
</feature>
<evidence type="ECO:0000256" key="6">
    <source>
        <dbReference type="SAM" id="MobiDB-lite"/>
    </source>
</evidence>
<dbReference type="SUPFAM" id="SSF54236">
    <property type="entry name" value="Ubiquitin-like"/>
    <property type="match status" value="1"/>
</dbReference>
<evidence type="ECO:0000256" key="3">
    <source>
        <dbReference type="ARBA" id="ARBA00022553"/>
    </source>
</evidence>
<dbReference type="InterPro" id="IPR008379">
    <property type="entry name" value="Band_4.1_C"/>
</dbReference>
<evidence type="ECO:0000256" key="5">
    <source>
        <dbReference type="ARBA" id="ARBA00023212"/>
    </source>
</evidence>
<organism evidence="8 9">
    <name type="scientific">Carassius auratus</name>
    <name type="common">Goldfish</name>
    <dbReference type="NCBI Taxonomy" id="7957"/>
    <lineage>
        <taxon>Eukaryota</taxon>
        <taxon>Metazoa</taxon>
        <taxon>Chordata</taxon>
        <taxon>Craniata</taxon>
        <taxon>Vertebrata</taxon>
        <taxon>Euteleostomi</taxon>
        <taxon>Actinopterygii</taxon>
        <taxon>Neopterygii</taxon>
        <taxon>Teleostei</taxon>
        <taxon>Ostariophysi</taxon>
        <taxon>Cypriniformes</taxon>
        <taxon>Cyprinidae</taxon>
        <taxon>Cyprininae</taxon>
        <taxon>Carassius</taxon>
    </lineage>
</organism>
<feature type="region of interest" description="Disordered" evidence="6">
    <location>
        <begin position="392"/>
        <end position="498"/>
    </location>
</feature>
<dbReference type="Pfam" id="PF08736">
    <property type="entry name" value="FA"/>
    <property type="match status" value="1"/>
</dbReference>
<feature type="domain" description="FERM" evidence="7">
    <location>
        <begin position="61"/>
        <end position="357"/>
    </location>
</feature>
<dbReference type="SMART" id="SM00295">
    <property type="entry name" value="B41"/>
    <property type="match status" value="1"/>
</dbReference>
<dbReference type="InterPro" id="IPR014847">
    <property type="entry name" value="FA"/>
</dbReference>
<dbReference type="InterPro" id="IPR018980">
    <property type="entry name" value="FERM_PH-like_C"/>
</dbReference>
<feature type="compositionally biased region" description="Polar residues" evidence="6">
    <location>
        <begin position="396"/>
        <end position="416"/>
    </location>
</feature>
<dbReference type="FunFam" id="2.30.29.30:FF:000001">
    <property type="entry name" value="Erythrocyte membrane protein band 4.1"/>
    <property type="match status" value="1"/>
</dbReference>
<dbReference type="PANTHER" id="PTHR23280">
    <property type="entry name" value="4.1 G PROTEIN"/>
    <property type="match status" value="1"/>
</dbReference>
<protein>
    <submittedName>
        <fullName evidence="9">Band 4.1-like protein 3 isoform X13</fullName>
    </submittedName>
</protein>
<dbReference type="Proteomes" id="UP000515129">
    <property type="component" value="Chromosome 2"/>
</dbReference>
<dbReference type="PROSITE" id="PS50057">
    <property type="entry name" value="FERM_3"/>
    <property type="match status" value="1"/>
</dbReference>
<dbReference type="Gene3D" id="2.30.29.30">
    <property type="entry name" value="Pleckstrin-homology domain (PH domain)/Phosphotyrosine-binding domain (PTB)"/>
    <property type="match status" value="1"/>
</dbReference>
<dbReference type="PROSITE" id="PS00661">
    <property type="entry name" value="FERM_2"/>
    <property type="match status" value="1"/>
</dbReference>
<evidence type="ECO:0000256" key="4">
    <source>
        <dbReference type="ARBA" id="ARBA00023203"/>
    </source>
</evidence>
<dbReference type="InterPro" id="IPR019749">
    <property type="entry name" value="Band_41_domain"/>
</dbReference>
<dbReference type="GO" id="GO:0005886">
    <property type="term" value="C:plasma membrane"/>
    <property type="evidence" value="ECO:0007669"/>
    <property type="project" value="TreeGrafter"/>
</dbReference>
<feature type="compositionally biased region" description="Basic and acidic residues" evidence="6">
    <location>
        <begin position="25"/>
        <end position="44"/>
    </location>
</feature>
<dbReference type="AlphaFoldDB" id="A0A6P6QJV8"/>
<dbReference type="FunFam" id="3.10.20.90:FF:000002">
    <property type="entry name" value="Erythrocyte protein band 4.1-like 3"/>
    <property type="match status" value="1"/>
</dbReference>
<dbReference type="Pfam" id="PF09379">
    <property type="entry name" value="FERM_N"/>
    <property type="match status" value="1"/>
</dbReference>
<dbReference type="GO" id="GO:0005856">
    <property type="term" value="C:cytoskeleton"/>
    <property type="evidence" value="ECO:0007669"/>
    <property type="project" value="UniProtKB-SubCell"/>
</dbReference>
<dbReference type="Pfam" id="PF00373">
    <property type="entry name" value="FERM_M"/>
    <property type="match status" value="1"/>
</dbReference>
<evidence type="ECO:0000256" key="2">
    <source>
        <dbReference type="ARBA" id="ARBA00022490"/>
    </source>
</evidence>
<dbReference type="InterPro" id="IPR035963">
    <property type="entry name" value="FERM_2"/>
</dbReference>
<keyword evidence="4" id="KW-0009">Actin-binding</keyword>
<evidence type="ECO:0000256" key="1">
    <source>
        <dbReference type="ARBA" id="ARBA00004245"/>
    </source>
</evidence>
<dbReference type="FunFam" id="1.20.80.10:FF:000001">
    <property type="entry name" value="Erythrocyte membrane protein band 4.1"/>
    <property type="match status" value="1"/>
</dbReference>
<dbReference type="SUPFAM" id="SSF50729">
    <property type="entry name" value="PH domain-like"/>
    <property type="match status" value="1"/>
</dbReference>
<keyword evidence="5" id="KW-0206">Cytoskeleton</keyword>
<dbReference type="RefSeq" id="XP_026132480.1">
    <property type="nucleotide sequence ID" value="XM_026276695.1"/>
</dbReference>
<keyword evidence="2" id="KW-0963">Cytoplasm</keyword>
<dbReference type="PANTHER" id="PTHR23280:SF20">
    <property type="entry name" value="BAND 4.1-LIKE PROTEIN 3"/>
    <property type="match status" value="1"/>
</dbReference>
<gene>
    <name evidence="9" type="primary">LOC113111629</name>
</gene>
<reference evidence="9" key="1">
    <citation type="submission" date="2025-08" db="UniProtKB">
        <authorList>
            <consortium name="RefSeq"/>
        </authorList>
    </citation>
    <scope>IDENTIFICATION</scope>
    <source>
        <strain evidence="9">Wakin</strain>
        <tissue evidence="9">Muscle</tissue>
    </source>
</reference>
<dbReference type="SMART" id="SM01196">
    <property type="entry name" value="FERM_C"/>
    <property type="match status" value="1"/>
</dbReference>
<dbReference type="PROSITE" id="PS00660">
    <property type="entry name" value="FERM_1"/>
    <property type="match status" value="1"/>
</dbReference>
<dbReference type="InterPro" id="IPR019748">
    <property type="entry name" value="FERM_central"/>
</dbReference>
<dbReference type="Gene3D" id="3.10.20.90">
    <property type="entry name" value="Phosphatidylinositol 3-kinase Catalytic Subunit, Chain A, domain 1"/>
    <property type="match status" value="1"/>
</dbReference>
<evidence type="ECO:0000313" key="8">
    <source>
        <dbReference type="Proteomes" id="UP000515129"/>
    </source>
</evidence>
<name>A0A6P6QJV8_CARAU</name>
<sequence length="616" mass="69139">MRSGSSGERSSFFFSSVWSSNRIKGSSESEVRSADQQQHEEDYVSQKSLSSRGRTQRLKVMECKVRLLDGSDYTCTVEKRAKGQVLFSKVCDHLNLLEEDYFGITYRDAENQKNWLDVSKEMKKQISTGPWNFAFNVKFYPPDPSQLSEDITRYFLCLQLRDDIVSGRLPCSFSTLTVLGSYTVQSELGDCDSELQGSSHLSDMRLAQNQTKELEEKVLELHRGYKGMNPAEADMLFLENAKKLSMYGVDLHCAKLLGRLFDCLAAVQEEDSEGVEIMLGVCSSGLLVYREKLRINRFAWPKILKISYKRNNFYIKVRPGELKHFESTIGFKLPNHKAAKRLWKVCVEHHTFFRLVSPEAPPKRFLSLGSKFRYSGRTQAQTRRASALITREAPQFQRSASRRNTVAPSMNSTPATVTRDDEKNDKPAVATDDLIAMETPEKKAEEMNSVEEENKVNSDESEQAPPPSVTKMSEEDKAESEDVPVQKDHAADGVEQSEEALKDVPVVHTETKTITYESAEVDASGDSDPGVLMSAQTITSENNSTTSTTHITKTVKDGISETHIEKRIVITGDADIDHDQALAQAIKEVKEQHPDMSVTKVVVHKESEISAADGDV</sequence>
<dbReference type="GeneID" id="113111629"/>
<dbReference type="GO" id="GO:0005198">
    <property type="term" value="F:structural molecule activity"/>
    <property type="evidence" value="ECO:0007669"/>
    <property type="project" value="InterPro"/>
</dbReference>
<dbReference type="InterPro" id="IPR000798">
    <property type="entry name" value="Ez/rad/moesin-like"/>
</dbReference>
<dbReference type="InterPro" id="IPR011993">
    <property type="entry name" value="PH-like_dom_sf"/>
</dbReference>
<keyword evidence="8" id="KW-1185">Reference proteome</keyword>